<dbReference type="Gene3D" id="3.50.50.60">
    <property type="entry name" value="FAD/NAD(P)-binding domain"/>
    <property type="match status" value="1"/>
</dbReference>
<name>A0A0K8NTS8_PISS1</name>
<feature type="compositionally biased region" description="Low complexity" evidence="2">
    <location>
        <begin position="15"/>
        <end position="31"/>
    </location>
</feature>
<proteinExistence type="predicted"/>
<feature type="region of interest" description="Disordered" evidence="2">
    <location>
        <begin position="1"/>
        <end position="63"/>
    </location>
</feature>
<evidence type="ECO:0000256" key="1">
    <source>
        <dbReference type="SAM" id="Coils"/>
    </source>
</evidence>
<evidence type="ECO:0000313" key="4">
    <source>
        <dbReference type="EMBL" id="GAP33792.1"/>
    </source>
</evidence>
<comment type="caution">
    <text evidence="4">The sequence shown here is derived from an EMBL/GenBank/DDBJ whole genome shotgun (WGS) entry which is preliminary data.</text>
</comment>
<evidence type="ECO:0000256" key="2">
    <source>
        <dbReference type="SAM" id="MobiDB-lite"/>
    </source>
</evidence>
<sequence>MMRAPAILRADPTTDRAMPPSAADPARADALPPDDPVDAPPPGTRPAAAPDPHAGPDADAGPAPSVPAACDVAILGGGLAGLTLALQLRQRFPALSIVVLERRAHPVPLACHKVGESSVEIGAAYFERLGLAEHLQQAQLRKFGFRFFFSEGRHDLDGVTELGASRPLPVPSYQIDRGLFENHLGERVRADGTVFVDRTMVRQVALGEGEAAHTVCWQRAGGPEQRLQARWVIDASGRAGLLKRQLGLAQDNAHGAHAVWFRLKGHLPVDRWSDDPAWRARCATPTRWLSTNHLCGAGYWVWLIPLASGSHSVGIVADPRFHPLERMNSFERAMDWLAEFQPRLHAELDGRREALQDFAFFRRFSYDCRQVFSASRWALVGEAGRFLDPFYSPGSDFIAIGNTFVTELIARDRAGQRLGAHTQVYEQIFRSFYDSTLALYVDQYGLFGDPTVMPVKVLWDYSYYWGVLAQLFFHERLTDLALLSQLRDELALGQALNRAVQDVLRDWSAVSRRPNPAVMLDQAAIPWFVELNRSLLDTLDAPALRARLREATERLRTLAEELREHVLDEHPGLDDRALRAAIDGAVLGPGVALPPVQRPRPRLLEALLAPQASRAEPALA</sequence>
<keyword evidence="1" id="KW-0175">Coiled coil</keyword>
<accession>A0A0K8NTS8</accession>
<feature type="domain" description="FAD-binding" evidence="3">
    <location>
        <begin position="70"/>
        <end position="264"/>
    </location>
</feature>
<dbReference type="PANTHER" id="PTHR43747">
    <property type="entry name" value="FAD-BINDING PROTEIN"/>
    <property type="match status" value="1"/>
</dbReference>
<keyword evidence="5" id="KW-1185">Reference proteome</keyword>
<dbReference type="InterPro" id="IPR050816">
    <property type="entry name" value="Flavin-dep_Halogenase_NPB"/>
</dbReference>
<dbReference type="SUPFAM" id="SSF51905">
    <property type="entry name" value="FAD/NAD(P)-binding domain"/>
    <property type="match status" value="1"/>
</dbReference>
<feature type="compositionally biased region" description="Low complexity" evidence="2">
    <location>
        <begin position="45"/>
        <end position="63"/>
    </location>
</feature>
<dbReference type="Pfam" id="PF01494">
    <property type="entry name" value="FAD_binding_3"/>
    <property type="match status" value="1"/>
</dbReference>
<reference evidence="4 5" key="2">
    <citation type="journal article" date="2016" name="Science">
        <title>A bacterium that degrades and assimilates poly(ethylene terephthalate).</title>
        <authorList>
            <person name="Yoshida S."/>
            <person name="Hiraga K."/>
            <person name="Takehana T."/>
            <person name="Taniguchi I."/>
            <person name="Yamaji H."/>
            <person name="Maeda Y."/>
            <person name="Toyohara K."/>
            <person name="Miyamoto K."/>
            <person name="Kimura Y."/>
            <person name="Oda K."/>
        </authorList>
    </citation>
    <scope>NUCLEOTIDE SEQUENCE [LARGE SCALE GENOMIC DNA]</scope>
    <source>
        <strain evidence="5">NBRC 110686 / TISTR 2288 / 201-F6</strain>
    </source>
</reference>
<gene>
    <name evidence="4" type="ORF">ISF6_1047</name>
</gene>
<dbReference type="InterPro" id="IPR036188">
    <property type="entry name" value="FAD/NAD-bd_sf"/>
</dbReference>
<dbReference type="STRING" id="1547922.ISF6_1047"/>
<evidence type="ECO:0000259" key="3">
    <source>
        <dbReference type="Pfam" id="PF01494"/>
    </source>
</evidence>
<dbReference type="PANTHER" id="PTHR43747:SF1">
    <property type="entry name" value="SLR1998 PROTEIN"/>
    <property type="match status" value="1"/>
</dbReference>
<dbReference type="EMBL" id="BBYR01000002">
    <property type="protein sequence ID" value="GAP33792.1"/>
    <property type="molecule type" value="Genomic_DNA"/>
</dbReference>
<evidence type="ECO:0000313" key="5">
    <source>
        <dbReference type="Proteomes" id="UP000037660"/>
    </source>
</evidence>
<dbReference type="AlphaFoldDB" id="A0A0K8NTS8"/>
<feature type="coiled-coil region" evidence="1">
    <location>
        <begin position="541"/>
        <end position="568"/>
    </location>
</feature>
<reference evidence="5" key="1">
    <citation type="submission" date="2015-07" db="EMBL/GenBank/DDBJ databases">
        <title>Discovery of a poly(ethylene terephthalate assimilation.</title>
        <authorList>
            <person name="Yoshida S."/>
            <person name="Hiraga K."/>
            <person name="Takehana T."/>
            <person name="Taniguchi I."/>
            <person name="Yamaji H."/>
            <person name="Maeda Y."/>
            <person name="Toyohara K."/>
            <person name="Miyamoto K."/>
            <person name="Kimura Y."/>
            <person name="Oda K."/>
        </authorList>
    </citation>
    <scope>NUCLEOTIDE SEQUENCE [LARGE SCALE GENOMIC DNA]</scope>
    <source>
        <strain evidence="5">NBRC 110686 / TISTR 2288 / 201-F6</strain>
    </source>
</reference>
<dbReference type="Proteomes" id="UP000037660">
    <property type="component" value="Unassembled WGS sequence"/>
</dbReference>
<organism evidence="4 5">
    <name type="scientific">Piscinibacter sakaiensis</name>
    <name type="common">Ideonella sakaiensis</name>
    <dbReference type="NCBI Taxonomy" id="1547922"/>
    <lineage>
        <taxon>Bacteria</taxon>
        <taxon>Pseudomonadati</taxon>
        <taxon>Pseudomonadota</taxon>
        <taxon>Betaproteobacteria</taxon>
        <taxon>Burkholderiales</taxon>
        <taxon>Sphaerotilaceae</taxon>
        <taxon>Piscinibacter</taxon>
    </lineage>
</organism>
<protein>
    <submittedName>
        <fullName evidence="4">Halogenase</fullName>
    </submittedName>
</protein>
<dbReference type="InterPro" id="IPR002938">
    <property type="entry name" value="FAD-bd"/>
</dbReference>
<dbReference type="GO" id="GO:0071949">
    <property type="term" value="F:FAD binding"/>
    <property type="evidence" value="ECO:0007669"/>
    <property type="project" value="InterPro"/>
</dbReference>